<organism evidence="3 4">
    <name type="scientific">Actinocorallia herbida</name>
    <dbReference type="NCBI Taxonomy" id="58109"/>
    <lineage>
        <taxon>Bacteria</taxon>
        <taxon>Bacillati</taxon>
        <taxon>Actinomycetota</taxon>
        <taxon>Actinomycetes</taxon>
        <taxon>Streptosporangiales</taxon>
        <taxon>Thermomonosporaceae</taxon>
        <taxon>Actinocorallia</taxon>
    </lineage>
</organism>
<gene>
    <name evidence="3" type="ORF">EDD29_2405</name>
</gene>
<dbReference type="Gene3D" id="3.30.565.10">
    <property type="entry name" value="Histidine kinase-like ATPase, C-terminal domain"/>
    <property type="match status" value="1"/>
</dbReference>
<dbReference type="Proteomes" id="UP000272400">
    <property type="component" value="Unassembled WGS sequence"/>
</dbReference>
<comment type="caution">
    <text evidence="3">The sequence shown here is derived from an EMBL/GenBank/DDBJ whole genome shotgun (WGS) entry which is preliminary data.</text>
</comment>
<dbReference type="InterPro" id="IPR050267">
    <property type="entry name" value="Anti-sigma-factor_SerPK"/>
</dbReference>
<dbReference type="InterPro" id="IPR036890">
    <property type="entry name" value="HATPase_C_sf"/>
</dbReference>
<reference evidence="3 4" key="1">
    <citation type="submission" date="2018-11" db="EMBL/GenBank/DDBJ databases">
        <title>Sequencing the genomes of 1000 actinobacteria strains.</title>
        <authorList>
            <person name="Klenk H.-P."/>
        </authorList>
    </citation>
    <scope>NUCLEOTIDE SEQUENCE [LARGE SCALE GENOMIC DNA]</scope>
    <source>
        <strain evidence="3 4">DSM 44254</strain>
    </source>
</reference>
<evidence type="ECO:0000259" key="2">
    <source>
        <dbReference type="Pfam" id="PF13581"/>
    </source>
</evidence>
<evidence type="ECO:0000313" key="4">
    <source>
        <dbReference type="Proteomes" id="UP000272400"/>
    </source>
</evidence>
<dbReference type="CDD" id="cd16936">
    <property type="entry name" value="HATPase_RsbW-like"/>
    <property type="match status" value="1"/>
</dbReference>
<keyword evidence="1" id="KW-0723">Serine/threonine-protein kinase</keyword>
<dbReference type="PANTHER" id="PTHR35526">
    <property type="entry name" value="ANTI-SIGMA-F FACTOR RSBW-RELATED"/>
    <property type="match status" value="1"/>
</dbReference>
<accession>A0A3N1CU99</accession>
<keyword evidence="4" id="KW-1185">Reference proteome</keyword>
<dbReference type="RefSeq" id="WP_123664439.1">
    <property type="nucleotide sequence ID" value="NZ_RJKE01000001.1"/>
</dbReference>
<keyword evidence="1" id="KW-0418">Kinase</keyword>
<dbReference type="Pfam" id="PF13581">
    <property type="entry name" value="HATPase_c_2"/>
    <property type="match status" value="1"/>
</dbReference>
<dbReference type="PANTHER" id="PTHR35526:SF3">
    <property type="entry name" value="ANTI-SIGMA-F FACTOR RSBW"/>
    <property type="match status" value="1"/>
</dbReference>
<proteinExistence type="predicted"/>
<keyword evidence="1" id="KW-0808">Transferase</keyword>
<evidence type="ECO:0000313" key="3">
    <source>
        <dbReference type="EMBL" id="ROO84876.1"/>
    </source>
</evidence>
<evidence type="ECO:0000256" key="1">
    <source>
        <dbReference type="ARBA" id="ARBA00022527"/>
    </source>
</evidence>
<dbReference type="GO" id="GO:0004674">
    <property type="term" value="F:protein serine/threonine kinase activity"/>
    <property type="evidence" value="ECO:0007669"/>
    <property type="project" value="UniProtKB-KW"/>
</dbReference>
<name>A0A3N1CU99_9ACTN</name>
<dbReference type="EMBL" id="RJKE01000001">
    <property type="protein sequence ID" value="ROO84876.1"/>
    <property type="molecule type" value="Genomic_DNA"/>
</dbReference>
<protein>
    <submittedName>
        <fullName evidence="3">Anti-sigma regulatory factor (Ser/Thr protein kinase)</fullName>
    </submittedName>
</protein>
<dbReference type="InterPro" id="IPR003594">
    <property type="entry name" value="HATPase_dom"/>
</dbReference>
<sequence>MAIAEAGAGAPSYVSSFAVGHIEYRQEFPAGNGSVSMVRTAVRLMCRAWCLPEELVETAELIVSEIVTNAVKASPEGDALRATSRPTLSGGLYFDCVDRLRECPETPEMPDGDAEGGRGLPLVEMLATEHGWTRLPGGWKSHWFLLEPANRAVETSPSA</sequence>
<feature type="domain" description="Histidine kinase/HSP90-like ATPase" evidence="2">
    <location>
        <begin position="28"/>
        <end position="135"/>
    </location>
</feature>
<dbReference type="AlphaFoldDB" id="A0A3N1CU99"/>